<feature type="transmembrane region" description="Helical" evidence="1">
    <location>
        <begin position="152"/>
        <end position="173"/>
    </location>
</feature>
<feature type="transmembrane region" description="Helical" evidence="1">
    <location>
        <begin position="185"/>
        <end position="203"/>
    </location>
</feature>
<dbReference type="SUPFAM" id="SSF55874">
    <property type="entry name" value="ATPase domain of HSP90 chaperone/DNA topoisomerase II/histidine kinase"/>
    <property type="match status" value="1"/>
</dbReference>
<protein>
    <recommendedName>
        <fullName evidence="2">Sensor histidine kinase NatK-like C-terminal domain-containing protein</fullName>
    </recommendedName>
</protein>
<evidence type="ECO:0000259" key="2">
    <source>
        <dbReference type="Pfam" id="PF14501"/>
    </source>
</evidence>
<feature type="transmembrane region" description="Helical" evidence="1">
    <location>
        <begin position="253"/>
        <end position="275"/>
    </location>
</feature>
<dbReference type="Gene3D" id="3.30.565.10">
    <property type="entry name" value="Histidine kinase-like ATPase, C-terminal domain"/>
    <property type="match status" value="1"/>
</dbReference>
<feature type="transmembrane region" description="Helical" evidence="1">
    <location>
        <begin position="82"/>
        <end position="104"/>
    </location>
</feature>
<dbReference type="InterPro" id="IPR032834">
    <property type="entry name" value="NatK-like_C"/>
</dbReference>
<comment type="caution">
    <text evidence="3">The sequence shown here is derived from an EMBL/GenBank/DDBJ whole genome shotgun (WGS) entry which is preliminary data.</text>
</comment>
<feature type="domain" description="Sensor histidine kinase NatK-like C-terminal" evidence="2">
    <location>
        <begin position="389"/>
        <end position="488"/>
    </location>
</feature>
<dbReference type="PANTHER" id="PTHR40448">
    <property type="entry name" value="TWO-COMPONENT SENSOR HISTIDINE KINASE"/>
    <property type="match status" value="1"/>
</dbReference>
<dbReference type="Pfam" id="PF14501">
    <property type="entry name" value="HATPase_c_5"/>
    <property type="match status" value="1"/>
</dbReference>
<dbReference type="AlphaFoldDB" id="A0AAV3H0H2"/>
<evidence type="ECO:0000256" key="1">
    <source>
        <dbReference type="SAM" id="Phobius"/>
    </source>
</evidence>
<feature type="transmembrane region" description="Helical" evidence="1">
    <location>
        <begin position="223"/>
        <end position="241"/>
    </location>
</feature>
<reference evidence="3 4" key="1">
    <citation type="submission" date="2012-04" db="EMBL/GenBank/DDBJ databases">
        <authorList>
            <person name="Weinstock G."/>
            <person name="Sodergren E."/>
            <person name="Lobos E.A."/>
            <person name="Fulton L."/>
            <person name="Fulton R."/>
            <person name="Courtney L."/>
            <person name="Fronick C."/>
            <person name="O'Laughlin M."/>
            <person name="Godfrey J."/>
            <person name="Wilson R.M."/>
            <person name="Miner T."/>
            <person name="Farmer C."/>
            <person name="Delehaunty K."/>
            <person name="Cordes M."/>
            <person name="Minx P."/>
            <person name="Tomlinson C."/>
            <person name="Chen J."/>
            <person name="Wollam A."/>
            <person name="Pepin K.H."/>
            <person name="Bhonagiri V."/>
            <person name="Zhang X."/>
            <person name="Suruliraj S."/>
            <person name="Warren W."/>
            <person name="Mitreva M."/>
            <person name="Mardis E.R."/>
            <person name="Wilson R.K."/>
        </authorList>
    </citation>
    <scope>NUCLEOTIDE SEQUENCE [LARGE SCALE GENOMIC DNA]</scope>
    <source>
        <strain evidence="3 4">R496</strain>
    </source>
</reference>
<keyword evidence="1" id="KW-0812">Transmembrane</keyword>
<dbReference type="InterPro" id="IPR036890">
    <property type="entry name" value="HATPase_C_sf"/>
</dbReference>
<accession>A0AAV3H0H2</accession>
<name>A0AAV3H0H2_ENTFC</name>
<dbReference type="PANTHER" id="PTHR40448:SF1">
    <property type="entry name" value="TWO-COMPONENT SENSOR HISTIDINE KINASE"/>
    <property type="match status" value="1"/>
</dbReference>
<keyword evidence="1" id="KW-1133">Transmembrane helix</keyword>
<dbReference type="Proteomes" id="UP000006402">
    <property type="component" value="Unassembled WGS sequence"/>
</dbReference>
<dbReference type="GO" id="GO:0042802">
    <property type="term" value="F:identical protein binding"/>
    <property type="evidence" value="ECO:0007669"/>
    <property type="project" value="TreeGrafter"/>
</dbReference>
<dbReference type="EMBL" id="AMAH01000028">
    <property type="protein sequence ID" value="EJX55533.1"/>
    <property type="molecule type" value="Genomic_DNA"/>
</dbReference>
<keyword evidence="1" id="KW-0472">Membrane</keyword>
<feature type="transmembrane region" description="Helical" evidence="1">
    <location>
        <begin position="116"/>
        <end position="146"/>
    </location>
</feature>
<proteinExistence type="predicted"/>
<sequence>MLQVDIDKENIVIINSAQLDQLIDLRDRSELHDILDMMIDQFSDDPFAVKLVIFYDKILFHMQAPIKKICVHFETKQWRNKMVATVTLYLTFTLILDLGIYLFFSKQLLVKNSFGCIALMVVTLLLPIPKVSFPYLVGLLLMFLFYFTTKNLFISCLISNLFFAITGLSFFLVFDLMDYLGKRHLGTASFFALLIAFIFYLLVKSIDKQTRFLNLLFTYPTEHYFGGICILLSWGVIYLVLGSVHFRSSNYLLLSLLSIVISFFSLFFSIMLISFQVKERQHQESLQLYQINEEYYHHLEEFKHDYKSLLFSLKITLQENKKETLEFLEILEDHSAAIFEKPQIQQLTNIVSPAVRGVFLKFLEKAESEKIPIQVVIPVEVKTIPIDLVVFIRCLSIFISNAFDHRVADQSPITINLLEEKEGSRFSIANKANPTNLTLSEMVKRGKTSKKNGGLGLYSAKKMLDVYENAELKIEFSKQNHYFFVEMYLASRKSKSAY</sequence>
<organism evidence="3 4">
    <name type="scientific">Enterococcus faecium R496</name>
    <dbReference type="NCBI Taxonomy" id="1134836"/>
    <lineage>
        <taxon>Bacteria</taxon>
        <taxon>Bacillati</taxon>
        <taxon>Bacillota</taxon>
        <taxon>Bacilli</taxon>
        <taxon>Lactobacillales</taxon>
        <taxon>Enterococcaceae</taxon>
        <taxon>Enterococcus</taxon>
    </lineage>
</organism>
<evidence type="ECO:0000313" key="3">
    <source>
        <dbReference type="EMBL" id="EJX55533.1"/>
    </source>
</evidence>
<gene>
    <name evidence="3" type="ORF">HMPREF1378_00362</name>
</gene>
<evidence type="ECO:0000313" key="4">
    <source>
        <dbReference type="Proteomes" id="UP000006402"/>
    </source>
</evidence>